<reference evidence="1 2" key="1">
    <citation type="submission" date="2019-07" db="EMBL/GenBank/DDBJ databases">
        <title>De Novo Assembly of kiwifruit Actinidia rufa.</title>
        <authorList>
            <person name="Sugita-Konishi S."/>
            <person name="Sato K."/>
            <person name="Mori E."/>
            <person name="Abe Y."/>
            <person name="Kisaki G."/>
            <person name="Hamano K."/>
            <person name="Suezawa K."/>
            <person name="Otani M."/>
            <person name="Fukuda T."/>
            <person name="Manabe T."/>
            <person name="Gomi K."/>
            <person name="Tabuchi M."/>
            <person name="Akimitsu K."/>
            <person name="Kataoka I."/>
        </authorList>
    </citation>
    <scope>NUCLEOTIDE SEQUENCE [LARGE SCALE GENOMIC DNA]</scope>
    <source>
        <strain evidence="2">cv. Fuchu</strain>
    </source>
</reference>
<comment type="caution">
    <text evidence="1">The sequence shown here is derived from an EMBL/GenBank/DDBJ whole genome shotgun (WGS) entry which is preliminary data.</text>
</comment>
<proteinExistence type="predicted"/>
<accession>A0A7J0F326</accession>
<sequence length="203" mass="22901">MEIPTTSPNYLLQIQRICSRTVLFRLRAKIKQILSEFSDIGSLPVEDLDSSQLEGELEELNCSLDIIASGATDKAKADERVDSSLHGEEMEFLNQKGDYKFKMLELNHQIQQNKLTLESLQNLAGILKRFEAIEKTEDALTGLKVIECEGNYIRLSLRTCPNSESLFSQHKIEDITEPLELNHELLIEVVEGTLELKGVEVGP</sequence>
<dbReference type="PANTHER" id="PTHR36037:SF1">
    <property type="entry name" value="RNA-DIRECTED DNA POLYMERASE (REVERSE TRANSCRIPTASE)-RELATED FAMILY PROTEIN"/>
    <property type="match status" value="1"/>
</dbReference>
<dbReference type="OrthoDB" id="1927690at2759"/>
<dbReference type="PANTHER" id="PTHR36037">
    <property type="entry name" value="RNA-DIRECTED DNA POLYMERASE (REVERSE TRANSCRIPTASE)-RELATED FAMILY PROTEIN"/>
    <property type="match status" value="1"/>
</dbReference>
<organism evidence="1 2">
    <name type="scientific">Actinidia rufa</name>
    <dbReference type="NCBI Taxonomy" id="165716"/>
    <lineage>
        <taxon>Eukaryota</taxon>
        <taxon>Viridiplantae</taxon>
        <taxon>Streptophyta</taxon>
        <taxon>Embryophyta</taxon>
        <taxon>Tracheophyta</taxon>
        <taxon>Spermatophyta</taxon>
        <taxon>Magnoliopsida</taxon>
        <taxon>eudicotyledons</taxon>
        <taxon>Gunneridae</taxon>
        <taxon>Pentapetalae</taxon>
        <taxon>asterids</taxon>
        <taxon>Ericales</taxon>
        <taxon>Actinidiaceae</taxon>
        <taxon>Actinidia</taxon>
    </lineage>
</organism>
<dbReference type="Proteomes" id="UP000585474">
    <property type="component" value="Unassembled WGS sequence"/>
</dbReference>
<keyword evidence="2" id="KW-1185">Reference proteome</keyword>
<name>A0A7J0F326_9ERIC</name>
<evidence type="ECO:0000313" key="2">
    <source>
        <dbReference type="Proteomes" id="UP000585474"/>
    </source>
</evidence>
<dbReference type="AlphaFoldDB" id="A0A7J0F326"/>
<dbReference type="EMBL" id="BJWL01000008">
    <property type="protein sequence ID" value="GFY93084.1"/>
    <property type="molecule type" value="Genomic_DNA"/>
</dbReference>
<protein>
    <submittedName>
        <fullName evidence="1">Uncharacterized protein</fullName>
    </submittedName>
</protein>
<evidence type="ECO:0000313" key="1">
    <source>
        <dbReference type="EMBL" id="GFY93084.1"/>
    </source>
</evidence>
<gene>
    <name evidence="1" type="ORF">Acr_08g0014800</name>
</gene>